<keyword evidence="3 5" id="KW-0687">Ribonucleoprotein</keyword>
<reference evidence="7 8" key="1">
    <citation type="submission" date="2017-02" db="EMBL/GenBank/DDBJ databases">
        <authorList>
            <person name="Peterson S.W."/>
        </authorList>
    </citation>
    <scope>NUCLEOTIDE SEQUENCE [LARGE SCALE GENOMIC DNA]</scope>
    <source>
        <strain evidence="7 8">DSM 24412</strain>
    </source>
</reference>
<dbReference type="GO" id="GO:0006412">
    <property type="term" value="P:translation"/>
    <property type="evidence" value="ECO:0007669"/>
    <property type="project" value="UniProtKB-UniRule"/>
</dbReference>
<evidence type="ECO:0000313" key="7">
    <source>
        <dbReference type="EMBL" id="SKC22776.1"/>
    </source>
</evidence>
<accession>A0A1T5HQ06</accession>
<dbReference type="STRING" id="889453.SAMN03080601_02581"/>
<dbReference type="EMBL" id="FUYV01000016">
    <property type="protein sequence ID" value="SKC22776.1"/>
    <property type="molecule type" value="Genomic_DNA"/>
</dbReference>
<dbReference type="GO" id="GO:1990904">
    <property type="term" value="C:ribonucleoprotein complex"/>
    <property type="evidence" value="ECO:0007669"/>
    <property type="project" value="UniProtKB-KW"/>
</dbReference>
<comment type="similarity">
    <text evidence="1 5">Belongs to the universal ribosomal protein uL29 family.</text>
</comment>
<evidence type="ECO:0000256" key="6">
    <source>
        <dbReference type="SAM" id="Coils"/>
    </source>
</evidence>
<organism evidence="7 8">
    <name type="scientific">Alkalitalea saponilacus</name>
    <dbReference type="NCBI Taxonomy" id="889453"/>
    <lineage>
        <taxon>Bacteria</taxon>
        <taxon>Pseudomonadati</taxon>
        <taxon>Bacteroidota</taxon>
        <taxon>Bacteroidia</taxon>
        <taxon>Marinilabiliales</taxon>
        <taxon>Marinilabiliaceae</taxon>
        <taxon>Alkalitalea</taxon>
    </lineage>
</organism>
<evidence type="ECO:0000313" key="8">
    <source>
        <dbReference type="Proteomes" id="UP000191055"/>
    </source>
</evidence>
<evidence type="ECO:0000256" key="4">
    <source>
        <dbReference type="ARBA" id="ARBA00035204"/>
    </source>
</evidence>
<keyword evidence="2 5" id="KW-0689">Ribosomal protein</keyword>
<evidence type="ECO:0000256" key="1">
    <source>
        <dbReference type="ARBA" id="ARBA00009254"/>
    </source>
</evidence>
<gene>
    <name evidence="5" type="primary">rpmC</name>
    <name evidence="7" type="ORF">SAMN03080601_02581</name>
</gene>
<dbReference type="SUPFAM" id="SSF46561">
    <property type="entry name" value="Ribosomal protein L29 (L29p)"/>
    <property type="match status" value="1"/>
</dbReference>
<evidence type="ECO:0000256" key="3">
    <source>
        <dbReference type="ARBA" id="ARBA00023274"/>
    </source>
</evidence>
<dbReference type="RefSeq" id="WP_079558380.1">
    <property type="nucleotide sequence ID" value="NZ_CP021904.1"/>
</dbReference>
<dbReference type="NCBIfam" id="TIGR00012">
    <property type="entry name" value="L29"/>
    <property type="match status" value="1"/>
</dbReference>
<dbReference type="Gene3D" id="1.10.287.310">
    <property type="match status" value="1"/>
</dbReference>
<dbReference type="Pfam" id="PF00831">
    <property type="entry name" value="Ribosomal_L29"/>
    <property type="match status" value="1"/>
</dbReference>
<dbReference type="GO" id="GO:0003735">
    <property type="term" value="F:structural constituent of ribosome"/>
    <property type="evidence" value="ECO:0007669"/>
    <property type="project" value="InterPro"/>
</dbReference>
<name>A0A1T5HQ06_9BACT</name>
<proteinExistence type="inferred from homology"/>
<dbReference type="CDD" id="cd00427">
    <property type="entry name" value="Ribosomal_L29_HIP"/>
    <property type="match status" value="1"/>
</dbReference>
<protein>
    <recommendedName>
        <fullName evidence="4 5">Large ribosomal subunit protein uL29</fullName>
    </recommendedName>
</protein>
<evidence type="ECO:0000256" key="2">
    <source>
        <dbReference type="ARBA" id="ARBA00022980"/>
    </source>
</evidence>
<dbReference type="GO" id="GO:0005840">
    <property type="term" value="C:ribosome"/>
    <property type="evidence" value="ECO:0007669"/>
    <property type="project" value="UniProtKB-KW"/>
</dbReference>
<keyword evidence="8" id="KW-1185">Reference proteome</keyword>
<dbReference type="KEGG" id="asx:CDL62_04600"/>
<dbReference type="PROSITE" id="PS00579">
    <property type="entry name" value="RIBOSOMAL_L29"/>
    <property type="match status" value="1"/>
</dbReference>
<dbReference type="AlphaFoldDB" id="A0A1T5HQ06"/>
<sequence length="65" mass="7772">MKTSEIVEMTISEIEERLDAQKAELTRMKLNHHISPLENPMKIRETRRNIARMLTILRQKQVNEK</sequence>
<evidence type="ECO:0000256" key="5">
    <source>
        <dbReference type="HAMAP-Rule" id="MF_00374"/>
    </source>
</evidence>
<dbReference type="OrthoDB" id="5296761at2"/>
<dbReference type="HAMAP" id="MF_00374">
    <property type="entry name" value="Ribosomal_uL29"/>
    <property type="match status" value="1"/>
</dbReference>
<dbReference type="InterPro" id="IPR001854">
    <property type="entry name" value="Ribosomal_uL29"/>
</dbReference>
<dbReference type="Proteomes" id="UP000191055">
    <property type="component" value="Unassembled WGS sequence"/>
</dbReference>
<dbReference type="InterPro" id="IPR036049">
    <property type="entry name" value="Ribosomal_uL29_sf"/>
</dbReference>
<feature type="coiled-coil region" evidence="6">
    <location>
        <begin position="4"/>
        <end position="31"/>
    </location>
</feature>
<keyword evidence="6" id="KW-0175">Coiled coil</keyword>
<dbReference type="InterPro" id="IPR018254">
    <property type="entry name" value="Ribosomal_uL29_CS"/>
</dbReference>